<organism evidence="1 2">
    <name type="scientific">Kitasatospora kazusensis</name>
    <dbReference type="NCBI Taxonomy" id="407974"/>
    <lineage>
        <taxon>Bacteria</taxon>
        <taxon>Bacillati</taxon>
        <taxon>Actinomycetota</taxon>
        <taxon>Actinomycetes</taxon>
        <taxon>Kitasatosporales</taxon>
        <taxon>Streptomycetaceae</taxon>
        <taxon>Kitasatospora</taxon>
    </lineage>
</organism>
<gene>
    <name evidence="1" type="ORF">GCM10009760_58410</name>
</gene>
<evidence type="ECO:0008006" key="3">
    <source>
        <dbReference type="Google" id="ProtNLM"/>
    </source>
</evidence>
<evidence type="ECO:0000313" key="1">
    <source>
        <dbReference type="EMBL" id="GAA2156906.1"/>
    </source>
</evidence>
<protein>
    <recommendedName>
        <fullName evidence="3">ATP-binding protein</fullName>
    </recommendedName>
</protein>
<keyword evidence="2" id="KW-1185">Reference proteome</keyword>
<evidence type="ECO:0000313" key="2">
    <source>
        <dbReference type="Proteomes" id="UP001422759"/>
    </source>
</evidence>
<dbReference type="EMBL" id="BAAANT010000055">
    <property type="protein sequence ID" value="GAA2156906.1"/>
    <property type="molecule type" value="Genomic_DNA"/>
</dbReference>
<dbReference type="RefSeq" id="WP_344469066.1">
    <property type="nucleotide sequence ID" value="NZ_BAAANT010000055.1"/>
</dbReference>
<accession>A0ABN3AA34</accession>
<sequence length="453" mass="49450">MAIPLDISQAFRFPDEVAQLVAAVVAAGGDDESSWIEWKERLELARDEQFQHLPHTVLGFANRDPATAAQWAQGYGYLIVGAEPSLCPGITPMDPGDLSEKLRGYIGDRIGWHPQYVDLEGVKVLVIAVDPPRPGDPLHTLRKPLRNFRPGVLFTRLPGQTVQASPDHVEMLERRLLTGANGLDVTVATEGEQILEHAADGEAIIKRWGTEQLKDRIRPLEQSSPPSEAKGASPFAPHVAGVLAQIGPLIAERRSTEAYTVEVGNYVSACQQVMGKRLKQLHADHPANQLRLTLTNNTDRPFAAVQVTVQVRGAWHIDPGAYDWAPLPEEPAPWGTNTALTTPYINLSVPYPTGPASLAPLRRPVGAQVQQAERDVIITYPPLDLRPHARHQLPIITLAAASQPELGQSVSVTWKSTSTNVNGQCHGSIDLARRESTLDLTRITAASPRRSQP</sequence>
<name>A0ABN3AA34_9ACTN</name>
<proteinExistence type="predicted"/>
<reference evidence="1 2" key="1">
    <citation type="journal article" date="2019" name="Int. J. Syst. Evol. Microbiol.">
        <title>The Global Catalogue of Microorganisms (GCM) 10K type strain sequencing project: providing services to taxonomists for standard genome sequencing and annotation.</title>
        <authorList>
            <consortium name="The Broad Institute Genomics Platform"/>
            <consortium name="The Broad Institute Genome Sequencing Center for Infectious Disease"/>
            <person name="Wu L."/>
            <person name="Ma J."/>
        </authorList>
    </citation>
    <scope>NUCLEOTIDE SEQUENCE [LARGE SCALE GENOMIC DNA]</scope>
    <source>
        <strain evidence="1 2">JCM 14560</strain>
    </source>
</reference>
<comment type="caution">
    <text evidence="1">The sequence shown here is derived from an EMBL/GenBank/DDBJ whole genome shotgun (WGS) entry which is preliminary data.</text>
</comment>
<dbReference type="Proteomes" id="UP001422759">
    <property type="component" value="Unassembled WGS sequence"/>
</dbReference>